<sequence length="89" mass="10127">EFHGGSRSTNPAAGFQPSCSASRPGLQLLPATTIWGSSHRCRRACSSQWRRLRWRLRLLPSQLRILACNSKLNDLLHLYCDGWFFIVAQ</sequence>
<dbReference type="EnsemblPlants" id="AET4Gv20143500.2">
    <property type="protein sequence ID" value="AET4Gv20143500.2"/>
    <property type="gene ID" value="AET4Gv20143500"/>
</dbReference>
<dbReference type="Gramene" id="AET4Gv20143500.2">
    <property type="protein sequence ID" value="AET4Gv20143500.2"/>
    <property type="gene ID" value="AET4Gv20143500"/>
</dbReference>
<evidence type="ECO:0000256" key="1">
    <source>
        <dbReference type="SAM" id="MobiDB-lite"/>
    </source>
</evidence>
<reference evidence="2" key="4">
    <citation type="submission" date="2019-03" db="UniProtKB">
        <authorList>
            <consortium name="EnsemblPlants"/>
        </authorList>
    </citation>
    <scope>IDENTIFICATION</scope>
</reference>
<evidence type="ECO:0000313" key="2">
    <source>
        <dbReference type="EnsemblPlants" id="AET4Gv20143500.2"/>
    </source>
</evidence>
<accession>A0A453HC13</accession>
<reference evidence="3" key="1">
    <citation type="journal article" date="2014" name="Science">
        <title>Ancient hybridizations among the ancestral genomes of bread wheat.</title>
        <authorList>
            <consortium name="International Wheat Genome Sequencing Consortium,"/>
            <person name="Marcussen T."/>
            <person name="Sandve S.R."/>
            <person name="Heier L."/>
            <person name="Spannagl M."/>
            <person name="Pfeifer M."/>
            <person name="Jakobsen K.S."/>
            <person name="Wulff B.B."/>
            <person name="Steuernagel B."/>
            <person name="Mayer K.F."/>
            <person name="Olsen O.A."/>
        </authorList>
    </citation>
    <scope>NUCLEOTIDE SEQUENCE [LARGE SCALE GENOMIC DNA]</scope>
    <source>
        <strain evidence="3">cv. AL8/78</strain>
    </source>
</reference>
<reference evidence="2" key="5">
    <citation type="journal article" date="2021" name="G3 (Bethesda)">
        <title>Aegilops tauschii genome assembly Aet v5.0 features greater sequence contiguity and improved annotation.</title>
        <authorList>
            <person name="Wang L."/>
            <person name="Zhu T."/>
            <person name="Rodriguez J.C."/>
            <person name="Deal K.R."/>
            <person name="Dubcovsky J."/>
            <person name="McGuire P.E."/>
            <person name="Lux T."/>
            <person name="Spannagl M."/>
            <person name="Mayer K.F.X."/>
            <person name="Baldrich P."/>
            <person name="Meyers B.C."/>
            <person name="Huo N."/>
            <person name="Gu Y.Q."/>
            <person name="Zhou H."/>
            <person name="Devos K.M."/>
            <person name="Bennetzen J.L."/>
            <person name="Unver T."/>
            <person name="Budak H."/>
            <person name="Gulick P.J."/>
            <person name="Galiba G."/>
            <person name="Kalapos B."/>
            <person name="Nelson D.R."/>
            <person name="Li P."/>
            <person name="You F.M."/>
            <person name="Luo M.C."/>
            <person name="Dvorak J."/>
        </authorList>
    </citation>
    <scope>NUCLEOTIDE SEQUENCE [LARGE SCALE GENOMIC DNA]</scope>
    <source>
        <strain evidence="2">cv. AL8/78</strain>
    </source>
</reference>
<dbReference type="AlphaFoldDB" id="A0A453HC13"/>
<dbReference type="Proteomes" id="UP000015105">
    <property type="component" value="Chromosome 4D"/>
</dbReference>
<reference evidence="2" key="3">
    <citation type="journal article" date="2017" name="Nature">
        <title>Genome sequence of the progenitor of the wheat D genome Aegilops tauschii.</title>
        <authorList>
            <person name="Luo M.C."/>
            <person name="Gu Y.Q."/>
            <person name="Puiu D."/>
            <person name="Wang H."/>
            <person name="Twardziok S.O."/>
            <person name="Deal K.R."/>
            <person name="Huo N."/>
            <person name="Zhu T."/>
            <person name="Wang L."/>
            <person name="Wang Y."/>
            <person name="McGuire P.E."/>
            <person name="Liu S."/>
            <person name="Long H."/>
            <person name="Ramasamy R.K."/>
            <person name="Rodriguez J.C."/>
            <person name="Van S.L."/>
            <person name="Yuan L."/>
            <person name="Wang Z."/>
            <person name="Xia Z."/>
            <person name="Xiao L."/>
            <person name="Anderson O.D."/>
            <person name="Ouyang S."/>
            <person name="Liang Y."/>
            <person name="Zimin A.V."/>
            <person name="Pertea G."/>
            <person name="Qi P."/>
            <person name="Bennetzen J.L."/>
            <person name="Dai X."/>
            <person name="Dawson M.W."/>
            <person name="Muller H.G."/>
            <person name="Kugler K."/>
            <person name="Rivarola-Duarte L."/>
            <person name="Spannagl M."/>
            <person name="Mayer K.F.X."/>
            <person name="Lu F.H."/>
            <person name="Bevan M.W."/>
            <person name="Leroy P."/>
            <person name="Li P."/>
            <person name="You F.M."/>
            <person name="Sun Q."/>
            <person name="Liu Z."/>
            <person name="Lyons E."/>
            <person name="Wicker T."/>
            <person name="Salzberg S.L."/>
            <person name="Devos K.M."/>
            <person name="Dvorak J."/>
        </authorList>
    </citation>
    <scope>NUCLEOTIDE SEQUENCE [LARGE SCALE GENOMIC DNA]</scope>
    <source>
        <strain evidence="2">cv. AL8/78</strain>
    </source>
</reference>
<reference evidence="3" key="2">
    <citation type="journal article" date="2017" name="Nat. Plants">
        <title>The Aegilops tauschii genome reveals multiple impacts of transposons.</title>
        <authorList>
            <person name="Zhao G."/>
            <person name="Zou C."/>
            <person name="Li K."/>
            <person name="Wang K."/>
            <person name="Li T."/>
            <person name="Gao L."/>
            <person name="Zhang X."/>
            <person name="Wang H."/>
            <person name="Yang Z."/>
            <person name="Liu X."/>
            <person name="Jiang W."/>
            <person name="Mao L."/>
            <person name="Kong X."/>
            <person name="Jiao Y."/>
            <person name="Jia J."/>
        </authorList>
    </citation>
    <scope>NUCLEOTIDE SEQUENCE [LARGE SCALE GENOMIC DNA]</scope>
    <source>
        <strain evidence="3">cv. AL8/78</strain>
    </source>
</reference>
<keyword evidence="3" id="KW-1185">Reference proteome</keyword>
<feature type="compositionally biased region" description="Polar residues" evidence="1">
    <location>
        <begin position="1"/>
        <end position="21"/>
    </location>
</feature>
<feature type="region of interest" description="Disordered" evidence="1">
    <location>
        <begin position="1"/>
        <end position="23"/>
    </location>
</feature>
<organism evidence="2 3">
    <name type="scientific">Aegilops tauschii subsp. strangulata</name>
    <name type="common">Goatgrass</name>
    <dbReference type="NCBI Taxonomy" id="200361"/>
    <lineage>
        <taxon>Eukaryota</taxon>
        <taxon>Viridiplantae</taxon>
        <taxon>Streptophyta</taxon>
        <taxon>Embryophyta</taxon>
        <taxon>Tracheophyta</taxon>
        <taxon>Spermatophyta</taxon>
        <taxon>Magnoliopsida</taxon>
        <taxon>Liliopsida</taxon>
        <taxon>Poales</taxon>
        <taxon>Poaceae</taxon>
        <taxon>BOP clade</taxon>
        <taxon>Pooideae</taxon>
        <taxon>Triticodae</taxon>
        <taxon>Triticeae</taxon>
        <taxon>Triticinae</taxon>
        <taxon>Aegilops</taxon>
    </lineage>
</organism>
<protein>
    <submittedName>
        <fullName evidence="2">Uncharacterized protein</fullName>
    </submittedName>
</protein>
<proteinExistence type="predicted"/>
<evidence type="ECO:0000313" key="3">
    <source>
        <dbReference type="Proteomes" id="UP000015105"/>
    </source>
</evidence>
<name>A0A453HC13_AEGTS</name>